<dbReference type="Proteomes" id="UP001215398">
    <property type="component" value="Unassembled WGS sequence"/>
</dbReference>
<evidence type="ECO:0008006" key="3">
    <source>
        <dbReference type="Google" id="ProtNLM"/>
    </source>
</evidence>
<reference evidence="1 2" key="1">
    <citation type="submission" date="2023-01" db="EMBL/GenBank/DDBJ databases">
        <title>Exploring GABA producing Bacteroides strains toward improving mental health.</title>
        <authorList>
            <person name="Yousuf B."/>
            <person name="Bouhlel N.E."/>
            <person name="Mottawea W."/>
            <person name="Hammami R."/>
        </authorList>
    </citation>
    <scope>NUCLEOTIDE SEQUENCE [LARGE SCALE GENOMIC DNA]</scope>
    <source>
        <strain evidence="1 2">UO.H1054</strain>
    </source>
</reference>
<evidence type="ECO:0000313" key="1">
    <source>
        <dbReference type="EMBL" id="MDC7138101.1"/>
    </source>
</evidence>
<evidence type="ECO:0000313" key="2">
    <source>
        <dbReference type="Proteomes" id="UP001215398"/>
    </source>
</evidence>
<sequence length="120" mass="13965">MRTKQYVMNADFKVDIVRLMQHPIMKKPLGDLSESELCCAHDILRRLIDSSGDESFTLVDVLQISRLYYAWGELSYVMGEDPEKTIRHFRSSLRFLQKSGIDLSLAKWLELVSLRISEEL</sequence>
<keyword evidence="2" id="KW-1185">Reference proteome</keyword>
<organism evidence="1 2">
    <name type="scientific">Bacteroides zhangwenhongii</name>
    <dbReference type="NCBI Taxonomy" id="2650157"/>
    <lineage>
        <taxon>Bacteria</taxon>
        <taxon>Pseudomonadati</taxon>
        <taxon>Bacteroidota</taxon>
        <taxon>Bacteroidia</taxon>
        <taxon>Bacteroidales</taxon>
        <taxon>Bacteroidaceae</taxon>
        <taxon>Bacteroides</taxon>
    </lineage>
</organism>
<proteinExistence type="predicted"/>
<protein>
    <recommendedName>
        <fullName evidence="3">Tetratricopeptide repeat protein</fullName>
    </recommendedName>
</protein>
<comment type="caution">
    <text evidence="1">The sequence shown here is derived from an EMBL/GenBank/DDBJ whole genome shotgun (WGS) entry which is preliminary data.</text>
</comment>
<dbReference type="EMBL" id="JAQPYS010000087">
    <property type="protein sequence ID" value="MDC7138101.1"/>
    <property type="molecule type" value="Genomic_DNA"/>
</dbReference>
<accession>A0ABT5HBY5</accession>
<name>A0ABT5HBY5_9BACE</name>
<gene>
    <name evidence="1" type="ORF">PQG98_17385</name>
</gene>